<proteinExistence type="predicted"/>
<keyword evidence="2" id="KW-1185">Reference proteome</keyword>
<accession>A0A3S1BVH1</accession>
<protein>
    <submittedName>
        <fullName evidence="1">Uncharacterized protein</fullName>
    </submittedName>
</protein>
<organism evidence="1 2">
    <name type="scientific">Dulcicalothrix desertica PCC 7102</name>
    <dbReference type="NCBI Taxonomy" id="232991"/>
    <lineage>
        <taxon>Bacteria</taxon>
        <taxon>Bacillati</taxon>
        <taxon>Cyanobacteriota</taxon>
        <taxon>Cyanophyceae</taxon>
        <taxon>Nostocales</taxon>
        <taxon>Calotrichaceae</taxon>
        <taxon>Dulcicalothrix</taxon>
    </lineage>
</organism>
<dbReference type="Proteomes" id="UP000271624">
    <property type="component" value="Unassembled WGS sequence"/>
</dbReference>
<dbReference type="AlphaFoldDB" id="A0A3S1BVH1"/>
<evidence type="ECO:0000313" key="1">
    <source>
        <dbReference type="EMBL" id="RUS95585.1"/>
    </source>
</evidence>
<reference evidence="1" key="2">
    <citation type="journal article" date="2019" name="Genome Biol. Evol.">
        <title>Day and night: Metabolic profiles and evolutionary relationships of six axenic non-marine cyanobacteria.</title>
        <authorList>
            <person name="Will S.E."/>
            <person name="Henke P."/>
            <person name="Boedeker C."/>
            <person name="Huang S."/>
            <person name="Brinkmann H."/>
            <person name="Rohde M."/>
            <person name="Jarek M."/>
            <person name="Friedl T."/>
            <person name="Seufert S."/>
            <person name="Schumacher M."/>
            <person name="Overmann J."/>
            <person name="Neumann-Schaal M."/>
            <person name="Petersen J."/>
        </authorList>
    </citation>
    <scope>NUCLEOTIDE SEQUENCE [LARGE SCALE GENOMIC DNA]</scope>
    <source>
        <strain evidence="1">PCC 7102</strain>
    </source>
</reference>
<comment type="caution">
    <text evidence="1">The sequence shown here is derived from an EMBL/GenBank/DDBJ whole genome shotgun (WGS) entry which is preliminary data.</text>
</comment>
<reference evidence="1" key="1">
    <citation type="submission" date="2018-12" db="EMBL/GenBank/DDBJ databases">
        <authorList>
            <person name="Will S."/>
            <person name="Neumann-Schaal M."/>
            <person name="Henke P."/>
        </authorList>
    </citation>
    <scope>NUCLEOTIDE SEQUENCE</scope>
    <source>
        <strain evidence="1">PCC 7102</strain>
    </source>
</reference>
<name>A0A3S1BVH1_9CYAN</name>
<gene>
    <name evidence="1" type="ORF">DSM106972_089410</name>
</gene>
<sequence length="50" mass="5735">MITTGGTFVFIKLIKAETPEYALSDIFEIRNRGNALYDVMKILKRICNII</sequence>
<dbReference type="EMBL" id="RSCL01000040">
    <property type="protein sequence ID" value="RUS95585.1"/>
    <property type="molecule type" value="Genomic_DNA"/>
</dbReference>
<evidence type="ECO:0000313" key="2">
    <source>
        <dbReference type="Proteomes" id="UP000271624"/>
    </source>
</evidence>